<dbReference type="Pfam" id="PF00254">
    <property type="entry name" value="FKBP_C"/>
    <property type="match status" value="1"/>
</dbReference>
<evidence type="ECO:0000256" key="1">
    <source>
        <dbReference type="ARBA" id="ARBA00000971"/>
    </source>
</evidence>
<evidence type="ECO:0000256" key="10">
    <source>
        <dbReference type="RuleBase" id="RU003915"/>
    </source>
</evidence>
<evidence type="ECO:0000256" key="2">
    <source>
        <dbReference type="ARBA" id="ARBA00004496"/>
    </source>
</evidence>
<dbReference type="InterPro" id="IPR001179">
    <property type="entry name" value="PPIase_FKBP_dom"/>
</dbReference>
<name>A0A1D8CZY1_CHLLM</name>
<comment type="similarity">
    <text evidence="3 10">Belongs to the FKBP-type PPIase family.</text>
</comment>
<organism evidence="12 13">
    <name type="scientific">Chlorobaculum limnaeum</name>
    <dbReference type="NCBI Taxonomy" id="274537"/>
    <lineage>
        <taxon>Bacteria</taxon>
        <taxon>Pseudomonadati</taxon>
        <taxon>Chlorobiota</taxon>
        <taxon>Chlorobiia</taxon>
        <taxon>Chlorobiales</taxon>
        <taxon>Chlorobiaceae</taxon>
        <taxon>Chlorobaculum</taxon>
    </lineage>
</organism>
<proteinExistence type="inferred from homology"/>
<dbReference type="EMBL" id="CP017305">
    <property type="protein sequence ID" value="AOS84492.1"/>
    <property type="molecule type" value="Genomic_DNA"/>
</dbReference>
<comment type="subcellular location">
    <subcellularLocation>
        <location evidence="2">Cytoplasm</location>
    </subcellularLocation>
</comment>
<dbReference type="STRING" id="274537.BIU88_10325"/>
<dbReference type="RefSeq" id="WP_069810684.1">
    <property type="nucleotide sequence ID" value="NZ_CP017305.1"/>
</dbReference>
<accession>A0A1D8CZY1</accession>
<evidence type="ECO:0000256" key="6">
    <source>
        <dbReference type="ARBA" id="ARBA00023186"/>
    </source>
</evidence>
<dbReference type="EC" id="5.2.1.8" evidence="10"/>
<keyword evidence="7 9" id="KW-0413">Isomerase</keyword>
<keyword evidence="13" id="KW-1185">Reference proteome</keyword>
<keyword evidence="4" id="KW-0963">Cytoplasm</keyword>
<feature type="domain" description="PPIase FKBP-type" evidence="11">
    <location>
        <begin position="7"/>
        <end position="91"/>
    </location>
</feature>
<dbReference type="OrthoDB" id="9808891at2"/>
<dbReference type="InterPro" id="IPR046357">
    <property type="entry name" value="PPIase_dom_sf"/>
</dbReference>
<dbReference type="GO" id="GO:0003755">
    <property type="term" value="F:peptidyl-prolyl cis-trans isomerase activity"/>
    <property type="evidence" value="ECO:0007669"/>
    <property type="project" value="UniProtKB-UniRule"/>
</dbReference>
<reference evidence="12" key="1">
    <citation type="submission" date="2016-09" db="EMBL/GenBank/DDBJ databases">
        <title>Genome sequence of Chlorobaculum limnaeum.</title>
        <authorList>
            <person name="Liu Z."/>
            <person name="Tank M."/>
            <person name="Bryant D.A."/>
        </authorList>
    </citation>
    <scope>NUCLEOTIDE SEQUENCE [LARGE SCALE GENOMIC DNA]</scope>
    <source>
        <strain evidence="12">DSM 1677</strain>
    </source>
</reference>
<dbReference type="Proteomes" id="UP000095185">
    <property type="component" value="Chromosome"/>
</dbReference>
<comment type="function">
    <text evidence="8">Also involved in hydrogenase metallocenter assembly, probably by participating in the nickel insertion step. This function in hydrogenase biosynthesis requires chaperone activity and the presence of the metal-binding domain, but not PPIase activity.</text>
</comment>
<dbReference type="PANTHER" id="PTHR47861:SF3">
    <property type="entry name" value="FKBP-TYPE PEPTIDYL-PROLYL CIS-TRANS ISOMERASE SLYD"/>
    <property type="match status" value="1"/>
</dbReference>
<dbReference type="GO" id="GO:0005737">
    <property type="term" value="C:cytoplasm"/>
    <property type="evidence" value="ECO:0007669"/>
    <property type="project" value="UniProtKB-SubCell"/>
</dbReference>
<dbReference type="PANTHER" id="PTHR47861">
    <property type="entry name" value="FKBP-TYPE PEPTIDYL-PROLYL CIS-TRANS ISOMERASE SLYD"/>
    <property type="match status" value="1"/>
</dbReference>
<evidence type="ECO:0000256" key="8">
    <source>
        <dbReference type="ARBA" id="ARBA00037071"/>
    </source>
</evidence>
<comment type="catalytic activity">
    <reaction evidence="1 9 10">
        <text>[protein]-peptidylproline (omega=180) = [protein]-peptidylproline (omega=0)</text>
        <dbReference type="Rhea" id="RHEA:16237"/>
        <dbReference type="Rhea" id="RHEA-COMP:10747"/>
        <dbReference type="Rhea" id="RHEA-COMP:10748"/>
        <dbReference type="ChEBI" id="CHEBI:83833"/>
        <dbReference type="ChEBI" id="CHEBI:83834"/>
        <dbReference type="EC" id="5.2.1.8"/>
    </reaction>
</comment>
<evidence type="ECO:0000313" key="12">
    <source>
        <dbReference type="EMBL" id="AOS84492.1"/>
    </source>
</evidence>
<dbReference type="SUPFAM" id="SSF54534">
    <property type="entry name" value="FKBP-like"/>
    <property type="match status" value="1"/>
</dbReference>
<sequence length="142" mass="15392">MAQTKKGDKVLVHYTGTYDDGTVFDSSVERGPLEVTIGAGMVIPGFDRALVDMEPGQKKTVNIPVDEAYGQRAEELIAEIKRDQIPADIPLEIGQQLQLSLADGGEAIVMIVDLNDTTVTLDANHPMAGLDLNFELELVEIL</sequence>
<evidence type="ECO:0000259" key="11">
    <source>
        <dbReference type="PROSITE" id="PS50059"/>
    </source>
</evidence>
<evidence type="ECO:0000256" key="5">
    <source>
        <dbReference type="ARBA" id="ARBA00023110"/>
    </source>
</evidence>
<evidence type="ECO:0000256" key="3">
    <source>
        <dbReference type="ARBA" id="ARBA00006577"/>
    </source>
</evidence>
<evidence type="ECO:0000256" key="4">
    <source>
        <dbReference type="ARBA" id="ARBA00022490"/>
    </source>
</evidence>
<gene>
    <name evidence="12" type="ORF">BIU88_10325</name>
</gene>
<protein>
    <recommendedName>
        <fullName evidence="10">Peptidyl-prolyl cis-trans isomerase</fullName>
        <ecNumber evidence="10">5.2.1.8</ecNumber>
    </recommendedName>
</protein>
<keyword evidence="6" id="KW-0143">Chaperone</keyword>
<dbReference type="Gene3D" id="3.10.50.40">
    <property type="match status" value="1"/>
</dbReference>
<evidence type="ECO:0000256" key="7">
    <source>
        <dbReference type="ARBA" id="ARBA00023235"/>
    </source>
</evidence>
<dbReference type="GO" id="GO:0042026">
    <property type="term" value="P:protein refolding"/>
    <property type="evidence" value="ECO:0007669"/>
    <property type="project" value="UniProtKB-ARBA"/>
</dbReference>
<evidence type="ECO:0000313" key="13">
    <source>
        <dbReference type="Proteomes" id="UP000095185"/>
    </source>
</evidence>
<keyword evidence="5 9" id="KW-0697">Rotamase</keyword>
<dbReference type="KEGG" id="clz:BIU88_10325"/>
<dbReference type="PROSITE" id="PS50059">
    <property type="entry name" value="FKBP_PPIASE"/>
    <property type="match status" value="1"/>
</dbReference>
<dbReference type="AlphaFoldDB" id="A0A1D8CZY1"/>
<evidence type="ECO:0000256" key="9">
    <source>
        <dbReference type="PROSITE-ProRule" id="PRU00277"/>
    </source>
</evidence>